<evidence type="ECO:0000313" key="2">
    <source>
        <dbReference type="EMBL" id="MBB5717536.1"/>
    </source>
</evidence>
<organism evidence="2 3">
    <name type="scientific">Stakelama sediminis</name>
    <dbReference type="NCBI Taxonomy" id="463200"/>
    <lineage>
        <taxon>Bacteria</taxon>
        <taxon>Pseudomonadati</taxon>
        <taxon>Pseudomonadota</taxon>
        <taxon>Alphaproteobacteria</taxon>
        <taxon>Sphingomonadales</taxon>
        <taxon>Sphingomonadaceae</taxon>
        <taxon>Stakelama</taxon>
    </lineage>
</organism>
<evidence type="ECO:0000313" key="3">
    <source>
        <dbReference type="Proteomes" id="UP000554342"/>
    </source>
</evidence>
<keyword evidence="3" id="KW-1185">Reference proteome</keyword>
<name>A0A840YVE2_9SPHN</name>
<dbReference type="RefSeq" id="WP_184001287.1">
    <property type="nucleotide sequence ID" value="NZ_BAABIF010000004.1"/>
</dbReference>
<dbReference type="EMBL" id="JACIJI010000001">
    <property type="protein sequence ID" value="MBB5717536.1"/>
    <property type="molecule type" value="Genomic_DNA"/>
</dbReference>
<keyword evidence="2" id="KW-0808">Transferase</keyword>
<dbReference type="Proteomes" id="UP000554342">
    <property type="component" value="Unassembled WGS sequence"/>
</dbReference>
<dbReference type="Pfam" id="PF13508">
    <property type="entry name" value="Acetyltransf_7"/>
    <property type="match status" value="1"/>
</dbReference>
<feature type="domain" description="N-acetyltransferase" evidence="1">
    <location>
        <begin position="131"/>
        <end position="201"/>
    </location>
</feature>
<accession>A0A840YVE2</accession>
<protein>
    <submittedName>
        <fullName evidence="2">GNAT superfamily N-acetyltransferase</fullName>
    </submittedName>
</protein>
<dbReference type="Gene3D" id="3.40.630.30">
    <property type="match status" value="1"/>
</dbReference>
<dbReference type="InterPro" id="IPR016181">
    <property type="entry name" value="Acyl_CoA_acyltransferase"/>
</dbReference>
<dbReference type="AlphaFoldDB" id="A0A840YVE2"/>
<proteinExistence type="predicted"/>
<evidence type="ECO:0000259" key="1">
    <source>
        <dbReference type="Pfam" id="PF13508"/>
    </source>
</evidence>
<gene>
    <name evidence="2" type="ORF">FHR23_000443</name>
</gene>
<dbReference type="GO" id="GO:0016747">
    <property type="term" value="F:acyltransferase activity, transferring groups other than amino-acyl groups"/>
    <property type="evidence" value="ECO:0007669"/>
    <property type="project" value="InterPro"/>
</dbReference>
<reference evidence="2 3" key="1">
    <citation type="submission" date="2020-08" db="EMBL/GenBank/DDBJ databases">
        <title>Genomic Encyclopedia of Type Strains, Phase IV (KMG-IV): sequencing the most valuable type-strain genomes for metagenomic binning, comparative biology and taxonomic classification.</title>
        <authorList>
            <person name="Goeker M."/>
        </authorList>
    </citation>
    <scope>NUCLEOTIDE SEQUENCE [LARGE SCALE GENOMIC DNA]</scope>
    <source>
        <strain evidence="2 3">DSM 27203</strain>
    </source>
</reference>
<sequence length="217" mass="23468">MTHMHSAVDPDLFHGWTVARSVSRALPVPVADHGGWRVDTNSPVEFRRYFFAAPSPEITALADSIVQPRIFLKLCATTQALGELTGPRWTLIPTGYWMTRDEAPIGPGIPPDGFILSQHRDGDVVSVTVHHEDGTLAASGYAAETAGVYAYDRIVTNPDFRRLGLARAVMAELAAARRSPDSRHVLVASQEGQPLYASMGWATVSPYATAVIESSGD</sequence>
<dbReference type="InterPro" id="IPR000182">
    <property type="entry name" value="GNAT_dom"/>
</dbReference>
<comment type="caution">
    <text evidence="2">The sequence shown here is derived from an EMBL/GenBank/DDBJ whole genome shotgun (WGS) entry which is preliminary data.</text>
</comment>
<dbReference type="SUPFAM" id="SSF55729">
    <property type="entry name" value="Acyl-CoA N-acyltransferases (Nat)"/>
    <property type="match status" value="1"/>
</dbReference>